<dbReference type="GeneID" id="33359255"/>
<dbReference type="RefSeq" id="YP_009396969.1">
    <property type="nucleotide sequence ID" value="NC_035285.1"/>
</dbReference>
<organism evidence="2">
    <name type="scientific">Spyridia filamentosa</name>
    <name type="common">Red alga</name>
    <name type="synonym">Fucus filamentosus</name>
    <dbReference type="NCBI Taxonomy" id="196632"/>
    <lineage>
        <taxon>Eukaryota</taxon>
        <taxon>Rhodophyta</taxon>
        <taxon>Florideophyceae</taxon>
        <taxon>Rhodymeniophycidae</taxon>
        <taxon>Ceramiales</taxon>
        <taxon>Spyridiaceae</taxon>
        <taxon>Spyridia</taxon>
    </lineage>
</organism>
<evidence type="ECO:0000256" key="1">
    <source>
        <dbReference type="SAM" id="Phobius"/>
    </source>
</evidence>
<geneLocation type="chloroplast" evidence="2"/>
<keyword evidence="1" id="KW-0812">Transmembrane</keyword>
<dbReference type="EMBL" id="MF101441">
    <property type="protein sequence ID" value="ARW66155.1"/>
    <property type="molecule type" value="Genomic_DNA"/>
</dbReference>
<name>A0A1Z1MK06_SPYFI</name>
<keyword evidence="1" id="KW-1133">Transmembrane helix</keyword>
<proteinExistence type="predicted"/>
<dbReference type="AlphaFoldDB" id="A0A1Z1MK06"/>
<keyword evidence="2" id="KW-0150">Chloroplast</keyword>
<keyword evidence="2" id="KW-0934">Plastid</keyword>
<protein>
    <submittedName>
        <fullName evidence="2">Uncharacterized protein</fullName>
    </submittedName>
</protein>
<gene>
    <name evidence="2" type="primary">orf42</name>
</gene>
<sequence>MKCSNNHLFSFIILYMLFNYSCRFYQLSKWFYCLLYNVKPFV</sequence>
<evidence type="ECO:0000313" key="2">
    <source>
        <dbReference type="EMBL" id="ARW66155.1"/>
    </source>
</evidence>
<feature type="transmembrane region" description="Helical" evidence="1">
    <location>
        <begin position="6"/>
        <end position="22"/>
    </location>
</feature>
<keyword evidence="1" id="KW-0472">Membrane</keyword>
<accession>A0A1Z1MK06</accession>
<reference evidence="2" key="1">
    <citation type="journal article" date="2017" name="J. Phycol.">
        <title>Analysis of chloroplast genomes and a supermatrix inform reclassification of the Rhodomelaceae (Rhodophyta).</title>
        <authorList>
            <person name="Diaz-Tapia P."/>
            <person name="Maggs C.A."/>
            <person name="West J.A."/>
            <person name="Verbruggen H."/>
        </authorList>
    </citation>
    <scope>NUCLEOTIDE SEQUENCE</scope>
    <source>
        <strain evidence="2">PD1020</strain>
    </source>
</reference>